<dbReference type="PANTHER" id="PTHR30469:SF15">
    <property type="entry name" value="HLYD FAMILY OF SECRETION PROTEINS"/>
    <property type="match status" value="1"/>
</dbReference>
<dbReference type="Gene3D" id="2.40.30.170">
    <property type="match status" value="1"/>
</dbReference>
<dbReference type="InterPro" id="IPR058647">
    <property type="entry name" value="BSH_CzcB-like"/>
</dbReference>
<dbReference type="NCBIfam" id="TIGR01730">
    <property type="entry name" value="RND_mfp"/>
    <property type="match status" value="1"/>
</dbReference>
<dbReference type="InterPro" id="IPR058648">
    <property type="entry name" value="HH_CzcB-like"/>
</dbReference>
<evidence type="ECO:0000256" key="2">
    <source>
        <dbReference type="SAM" id="Coils"/>
    </source>
</evidence>
<sequence length="366" mass="39376">MKKTLYIPALLLLAACSQQKDKKTELAELKKQQAELNEKVAKLQAEVGSTDSVKTSDVSVFKVEAGKFSNYVEVQGKIDAEENVTAYPQAQGTITAIYVKAGQRVSKGQTLVQLDNSVLKQQLAQAEAQVELTNTLYQRQKNLWDQKIGTEVQFLQAKTNLQTTQKQLDALKQQAALYSIKSPINGSVETMDLKLGQVAGPGITGINIVNDNSLKVKANVPESYAASVRTGNSVKVVVPDAKDSVTTTINFAAKAIDPVSRSFPVEVKLPTRASLRPNMTAVLKIADYTNNKAIAIPLKAIQQSETGDYVFLNENGVAKRAVVTEGSISGGMAEIKSGLKAGDQVIVDGAADIEEGDKVRVLQGIK</sequence>
<accession>A0A2H9VVP6</accession>
<name>A0A2H9VVP6_9SPHI</name>
<evidence type="ECO:0000313" key="7">
    <source>
        <dbReference type="EMBL" id="PJJ84859.1"/>
    </source>
</evidence>
<evidence type="ECO:0000259" key="3">
    <source>
        <dbReference type="Pfam" id="PF25893"/>
    </source>
</evidence>
<feature type="domain" description="CusB-like beta-barrel" evidence="4">
    <location>
        <begin position="216"/>
        <end position="286"/>
    </location>
</feature>
<dbReference type="Proteomes" id="UP000242687">
    <property type="component" value="Unassembled WGS sequence"/>
</dbReference>
<dbReference type="Pfam" id="PF25989">
    <property type="entry name" value="YknX_C"/>
    <property type="match status" value="1"/>
</dbReference>
<dbReference type="Gene3D" id="2.40.420.20">
    <property type="match status" value="1"/>
</dbReference>
<proteinExistence type="inferred from homology"/>
<feature type="domain" description="CzcB-like alpha-helical hairpin" evidence="3">
    <location>
        <begin position="119"/>
        <end position="174"/>
    </location>
</feature>
<dbReference type="Pfam" id="PF25893">
    <property type="entry name" value="HH_CzcB"/>
    <property type="match status" value="1"/>
</dbReference>
<dbReference type="AlphaFoldDB" id="A0A2H9VVP6"/>
<keyword evidence="8" id="KW-1185">Reference proteome</keyword>
<comment type="similarity">
    <text evidence="1">Belongs to the membrane fusion protein (MFP) (TC 8.A.1) family.</text>
</comment>
<reference evidence="7 8" key="1">
    <citation type="submission" date="2017-11" db="EMBL/GenBank/DDBJ databases">
        <title>Genomic Encyclopedia of Archaeal and Bacterial Type Strains, Phase II (KMG-II): From Individual Species to Whole Genera.</title>
        <authorList>
            <person name="Goeker M."/>
        </authorList>
    </citation>
    <scope>NUCLEOTIDE SEQUENCE [LARGE SCALE GENOMIC DNA]</scope>
    <source>
        <strain evidence="7 8">DSM 28175</strain>
    </source>
</reference>
<dbReference type="PROSITE" id="PS51257">
    <property type="entry name" value="PROKAR_LIPOPROTEIN"/>
    <property type="match status" value="1"/>
</dbReference>
<dbReference type="Pfam" id="PF25954">
    <property type="entry name" value="Beta-barrel_RND_2"/>
    <property type="match status" value="1"/>
</dbReference>
<comment type="caution">
    <text evidence="7">The sequence shown here is derived from an EMBL/GenBank/DDBJ whole genome shotgun (WGS) entry which is preliminary data.</text>
</comment>
<dbReference type="RefSeq" id="WP_100341032.1">
    <property type="nucleotide sequence ID" value="NZ_PGFJ01000001.1"/>
</dbReference>
<dbReference type="InterPro" id="IPR006143">
    <property type="entry name" value="RND_pump_MFP"/>
</dbReference>
<dbReference type="InterPro" id="IPR058792">
    <property type="entry name" value="Beta-barrel_RND_2"/>
</dbReference>
<feature type="coiled-coil region" evidence="2">
    <location>
        <begin position="116"/>
        <end position="181"/>
    </location>
</feature>
<gene>
    <name evidence="7" type="ORF">CLV57_1881</name>
</gene>
<dbReference type="InterPro" id="IPR058637">
    <property type="entry name" value="YknX-like_C"/>
</dbReference>
<evidence type="ECO:0000256" key="1">
    <source>
        <dbReference type="ARBA" id="ARBA00009477"/>
    </source>
</evidence>
<feature type="domain" description="YknX-like C-terminal permuted SH3-like" evidence="6">
    <location>
        <begin position="293"/>
        <end position="361"/>
    </location>
</feature>
<dbReference type="PANTHER" id="PTHR30469">
    <property type="entry name" value="MULTIDRUG RESISTANCE PROTEIN MDTA"/>
    <property type="match status" value="1"/>
</dbReference>
<feature type="coiled-coil region" evidence="2">
    <location>
        <begin position="19"/>
        <end position="46"/>
    </location>
</feature>
<dbReference type="GO" id="GO:0015562">
    <property type="term" value="F:efflux transmembrane transporter activity"/>
    <property type="evidence" value="ECO:0007669"/>
    <property type="project" value="TreeGrafter"/>
</dbReference>
<dbReference type="Pfam" id="PF25973">
    <property type="entry name" value="BSH_CzcB"/>
    <property type="match status" value="1"/>
</dbReference>
<evidence type="ECO:0000259" key="5">
    <source>
        <dbReference type="Pfam" id="PF25973"/>
    </source>
</evidence>
<feature type="domain" description="CzcB-like barrel-sandwich hybrid" evidence="5">
    <location>
        <begin position="87"/>
        <end position="198"/>
    </location>
</feature>
<evidence type="ECO:0000259" key="6">
    <source>
        <dbReference type="Pfam" id="PF25989"/>
    </source>
</evidence>
<evidence type="ECO:0000259" key="4">
    <source>
        <dbReference type="Pfam" id="PF25954"/>
    </source>
</evidence>
<organism evidence="7 8">
    <name type="scientific">Mucilaginibacter auburnensis</name>
    <dbReference type="NCBI Taxonomy" id="1457233"/>
    <lineage>
        <taxon>Bacteria</taxon>
        <taxon>Pseudomonadati</taxon>
        <taxon>Bacteroidota</taxon>
        <taxon>Sphingobacteriia</taxon>
        <taxon>Sphingobacteriales</taxon>
        <taxon>Sphingobacteriaceae</taxon>
        <taxon>Mucilaginibacter</taxon>
    </lineage>
</organism>
<dbReference type="Gene3D" id="2.40.50.100">
    <property type="match status" value="1"/>
</dbReference>
<dbReference type="OrthoDB" id="9806939at2"/>
<dbReference type="Gene3D" id="1.10.287.470">
    <property type="entry name" value="Helix hairpin bin"/>
    <property type="match status" value="1"/>
</dbReference>
<dbReference type="GO" id="GO:1990281">
    <property type="term" value="C:efflux pump complex"/>
    <property type="evidence" value="ECO:0007669"/>
    <property type="project" value="TreeGrafter"/>
</dbReference>
<evidence type="ECO:0000313" key="8">
    <source>
        <dbReference type="Proteomes" id="UP000242687"/>
    </source>
</evidence>
<dbReference type="SUPFAM" id="SSF111369">
    <property type="entry name" value="HlyD-like secretion proteins"/>
    <property type="match status" value="1"/>
</dbReference>
<keyword evidence="2" id="KW-0175">Coiled coil</keyword>
<dbReference type="EMBL" id="PGFJ01000001">
    <property type="protein sequence ID" value="PJJ84859.1"/>
    <property type="molecule type" value="Genomic_DNA"/>
</dbReference>
<protein>
    <submittedName>
        <fullName evidence="7">RND family efflux transporter MFP subunit</fullName>
    </submittedName>
</protein>